<organism evidence="2 3">
    <name type="scientific">Neotoma lepida</name>
    <name type="common">Desert woodrat</name>
    <dbReference type="NCBI Taxonomy" id="56216"/>
    <lineage>
        <taxon>Eukaryota</taxon>
        <taxon>Metazoa</taxon>
        <taxon>Chordata</taxon>
        <taxon>Craniata</taxon>
        <taxon>Vertebrata</taxon>
        <taxon>Euteleostomi</taxon>
        <taxon>Mammalia</taxon>
        <taxon>Eutheria</taxon>
        <taxon>Euarchontoglires</taxon>
        <taxon>Glires</taxon>
        <taxon>Rodentia</taxon>
        <taxon>Myomorpha</taxon>
        <taxon>Muroidea</taxon>
        <taxon>Cricetidae</taxon>
        <taxon>Neotominae</taxon>
        <taxon>Neotoma</taxon>
    </lineage>
</organism>
<reference evidence="2 3" key="1">
    <citation type="submission" date="2016-06" db="EMBL/GenBank/DDBJ databases">
        <title>The Draft Genome Sequence and Annotation of the Desert Woodrat Neotoma lepida.</title>
        <authorList>
            <person name="Campbell M."/>
            <person name="Oakeson K.F."/>
            <person name="Yandell M."/>
            <person name="Halpert J.R."/>
            <person name="Dearing D."/>
        </authorList>
    </citation>
    <scope>NUCLEOTIDE SEQUENCE [LARGE SCALE GENOMIC DNA]</scope>
    <source>
        <strain evidence="2">417</strain>
        <tissue evidence="2">Liver</tissue>
    </source>
</reference>
<dbReference type="Proteomes" id="UP000092124">
    <property type="component" value="Unassembled WGS sequence"/>
</dbReference>
<dbReference type="AlphaFoldDB" id="A0A1A6HG31"/>
<keyword evidence="3" id="KW-1185">Reference proteome</keyword>
<name>A0A1A6HG31_NEOLE</name>
<accession>A0A1A6HG31</accession>
<dbReference type="STRING" id="56216.A0A1A6HG31"/>
<feature type="compositionally biased region" description="Polar residues" evidence="1">
    <location>
        <begin position="1"/>
        <end position="10"/>
    </location>
</feature>
<protein>
    <submittedName>
        <fullName evidence="2">Uncharacterized protein</fullName>
    </submittedName>
</protein>
<dbReference type="EMBL" id="LZPO01029328">
    <property type="protein sequence ID" value="OBS77548.1"/>
    <property type="molecule type" value="Genomic_DNA"/>
</dbReference>
<sequence>MGKPGPTTQALKHGRFPTLLGARPEGHQPQYSQPPVQREVMGSADNQGAGKQGRLARLHTCQCYKLTDFDAQRTLNHKRKRDKSS</sequence>
<evidence type="ECO:0000313" key="2">
    <source>
        <dbReference type="EMBL" id="OBS77548.1"/>
    </source>
</evidence>
<gene>
    <name evidence="2" type="ORF">A6R68_20063</name>
</gene>
<feature type="non-terminal residue" evidence="2">
    <location>
        <position position="85"/>
    </location>
</feature>
<comment type="caution">
    <text evidence="2">The sequence shown here is derived from an EMBL/GenBank/DDBJ whole genome shotgun (WGS) entry which is preliminary data.</text>
</comment>
<proteinExistence type="predicted"/>
<feature type="region of interest" description="Disordered" evidence="1">
    <location>
        <begin position="1"/>
        <end position="54"/>
    </location>
</feature>
<evidence type="ECO:0000256" key="1">
    <source>
        <dbReference type="SAM" id="MobiDB-lite"/>
    </source>
</evidence>
<evidence type="ECO:0000313" key="3">
    <source>
        <dbReference type="Proteomes" id="UP000092124"/>
    </source>
</evidence>